<sequence>MGSLGRIVAVAASALLVGTLIVAAEKPDAADALNASDFDPGYIISDELFYDGAAMTEAQIQQFLDQRIGTCLNTNCLNVYRQTTRDMPVTERCTQGYKGAENERASRIIFKVQQSCNISAKVILVTLQKEQSLVTMRNPTAFRVSRAMGYGCPDIADRPGWCDPAFDGFFNQVINAAAQFQRYRLHPNSFGHRIGTQQVLYNPNRSCGSRSVTIRNAATAGLYNYTPYTPNQAAMSNLRGVGDSCSSYGNRNFWRFYSEWFGSPTGTVSPAATTTRLYGADRYVTSIQISKDSYPTGAPTVYVAVGSSFPDGLAAAPAAARAGGPLLLTPSTGLPSNVRDEIRRLAPERIVIVGGTGVIPTAIADQLRALALSVRRDSGADRYETANAIARAGFPEGASIAFVASGANFPDALAASAAAGALGGPIVLVPPGSSSMPQPTRELLRDLGVRTVILVGGSGVLPGGSFVDSIRSVSTVNSVQRQGGADRYATAAAINAYAFPTTTSAYIASGTNFPDALSAAAAAGARGAALHLSPGTCLPGASAGHLASAGVMQVTIVGGPTIIGNPPQSLQPCR</sequence>
<dbReference type="InterPro" id="IPR007253">
    <property type="entry name" value="Cell_wall-bd_2"/>
</dbReference>
<proteinExistence type="predicted"/>
<dbReference type="Proteomes" id="UP000292408">
    <property type="component" value="Unassembled WGS sequence"/>
</dbReference>
<dbReference type="AlphaFoldDB" id="A0A4Q7TEQ7"/>
<feature type="chain" id="PRO_5020829559" evidence="1">
    <location>
        <begin position="24"/>
        <end position="574"/>
    </location>
</feature>
<name>A0A4Q7TEQ7_9MICO</name>
<dbReference type="Pfam" id="PF04122">
    <property type="entry name" value="CW_binding_2"/>
    <property type="match status" value="3"/>
</dbReference>
<accession>A0A4Q7TEQ7</accession>
<protein>
    <submittedName>
        <fullName evidence="2">Putative cell wall binding repeat protein</fullName>
    </submittedName>
</protein>
<keyword evidence="1" id="KW-0732">Signal</keyword>
<feature type="signal peptide" evidence="1">
    <location>
        <begin position="1"/>
        <end position="23"/>
    </location>
</feature>
<dbReference type="PANTHER" id="PTHR30032:SF8">
    <property type="entry name" value="GERMINATION-SPECIFIC N-ACETYLMURAMOYL-L-ALANINE AMIDASE"/>
    <property type="match status" value="1"/>
</dbReference>
<dbReference type="EMBL" id="SGXT01000018">
    <property type="protein sequence ID" value="RZT58060.1"/>
    <property type="molecule type" value="Genomic_DNA"/>
</dbReference>
<gene>
    <name evidence="2" type="ORF">EV140_2297</name>
</gene>
<organism evidence="2 3">
    <name type="scientific">Microcella alkaliphila</name>
    <dbReference type="NCBI Taxonomy" id="279828"/>
    <lineage>
        <taxon>Bacteria</taxon>
        <taxon>Bacillati</taxon>
        <taxon>Actinomycetota</taxon>
        <taxon>Actinomycetes</taxon>
        <taxon>Micrococcales</taxon>
        <taxon>Microbacteriaceae</taxon>
        <taxon>Microcella</taxon>
    </lineage>
</organism>
<dbReference type="InterPro" id="IPR051922">
    <property type="entry name" value="Bact_Sporulation_Assoc"/>
</dbReference>
<dbReference type="PANTHER" id="PTHR30032">
    <property type="entry name" value="N-ACETYLMURAMOYL-L-ALANINE AMIDASE-RELATED"/>
    <property type="match status" value="1"/>
</dbReference>
<comment type="caution">
    <text evidence="2">The sequence shown here is derived from an EMBL/GenBank/DDBJ whole genome shotgun (WGS) entry which is preliminary data.</text>
</comment>
<evidence type="ECO:0000256" key="1">
    <source>
        <dbReference type="SAM" id="SignalP"/>
    </source>
</evidence>
<dbReference type="OrthoDB" id="9764271at2"/>
<keyword evidence="3" id="KW-1185">Reference proteome</keyword>
<reference evidence="2 3" key="1">
    <citation type="journal article" date="2015" name="Stand. Genomic Sci.">
        <title>Genomic Encyclopedia of Bacterial and Archaeal Type Strains, Phase III: the genomes of soil and plant-associated and newly described type strains.</title>
        <authorList>
            <person name="Whitman W.B."/>
            <person name="Woyke T."/>
            <person name="Klenk H.P."/>
            <person name="Zhou Y."/>
            <person name="Lilburn T.G."/>
            <person name="Beck B.J."/>
            <person name="De Vos P."/>
            <person name="Vandamme P."/>
            <person name="Eisen J.A."/>
            <person name="Garrity G."/>
            <person name="Hugenholtz P."/>
            <person name="Kyrpides N.C."/>
        </authorList>
    </citation>
    <scope>NUCLEOTIDE SEQUENCE [LARGE SCALE GENOMIC DNA]</scope>
    <source>
        <strain evidence="2 3">AC4r</strain>
    </source>
</reference>
<evidence type="ECO:0000313" key="3">
    <source>
        <dbReference type="Proteomes" id="UP000292408"/>
    </source>
</evidence>
<dbReference type="Gene3D" id="3.40.50.12090">
    <property type="match status" value="2"/>
</dbReference>
<evidence type="ECO:0000313" key="2">
    <source>
        <dbReference type="EMBL" id="RZT58060.1"/>
    </source>
</evidence>
<dbReference type="RefSeq" id="WP_130284035.1">
    <property type="nucleotide sequence ID" value="NZ_SGXT01000018.1"/>
</dbReference>